<dbReference type="SUPFAM" id="SSF47954">
    <property type="entry name" value="Cyclin-like"/>
    <property type="match status" value="1"/>
</dbReference>
<reference evidence="3" key="1">
    <citation type="submission" date="2022-10" db="EMBL/GenBank/DDBJ databases">
        <authorList>
            <person name="Chen Y."/>
            <person name="Dougan E. K."/>
            <person name="Chan C."/>
            <person name="Rhodes N."/>
            <person name="Thang M."/>
        </authorList>
    </citation>
    <scope>NUCLEOTIDE SEQUENCE</scope>
</reference>
<dbReference type="GO" id="GO:0019901">
    <property type="term" value="F:protein kinase binding"/>
    <property type="evidence" value="ECO:0007669"/>
    <property type="project" value="InterPro"/>
</dbReference>
<keyword evidence="5" id="KW-1185">Reference proteome</keyword>
<dbReference type="EMBL" id="CAMXCT010003087">
    <property type="protein sequence ID" value="CAI4002326.1"/>
    <property type="molecule type" value="Genomic_DNA"/>
</dbReference>
<dbReference type="Gene3D" id="1.10.472.10">
    <property type="entry name" value="Cyclin-like"/>
    <property type="match status" value="1"/>
</dbReference>
<feature type="domain" description="Cyclin N-terminal" evidence="2">
    <location>
        <begin position="126"/>
        <end position="225"/>
    </location>
</feature>
<feature type="non-terminal residue" evidence="3">
    <location>
        <position position="307"/>
    </location>
</feature>
<dbReference type="PANTHER" id="PTHR15615:SF108">
    <property type="entry name" value="PROTEIN CNPPD1"/>
    <property type="match status" value="1"/>
</dbReference>
<evidence type="ECO:0000313" key="4">
    <source>
        <dbReference type="EMBL" id="CAL4789638.1"/>
    </source>
</evidence>
<name>A0A9P1D5F1_9DINO</name>
<comment type="caution">
    <text evidence="3">The sequence shown here is derived from an EMBL/GenBank/DDBJ whole genome shotgun (WGS) entry which is preliminary data.</text>
</comment>
<dbReference type="AlphaFoldDB" id="A0A9P1D5F1"/>
<dbReference type="OrthoDB" id="439105at2759"/>
<dbReference type="PANTHER" id="PTHR15615">
    <property type="match status" value="1"/>
</dbReference>
<evidence type="ECO:0000313" key="5">
    <source>
        <dbReference type="Proteomes" id="UP001152797"/>
    </source>
</evidence>
<protein>
    <submittedName>
        <fullName evidence="4">Cyclin N-terminal domain-containing protein</fullName>
    </submittedName>
</protein>
<sequence length="307" mass="35562">MTGLPQVQVRTWRGAACFQSFRRRFHHEECCERRPSQVDSRLLFGDSDRLLAGVARLFYRHTVEGDAFESGYLLKITAPEQKGRGVPLRAADFDEVNFAEQLNCRRRFSLSQLWRYFRQPALVDEIYQLLKNIAALSEFKKEMAVLAAIYTERLLKRHPALRLTKKNWRPILIAALHLASKTWEDVHAWNSDFSAYLQAALGLHYPVQSLHRLELQMLTALDYHMEVPGELYVSYYFALTEEIQRAHTPPHLNESLLASSLQPTLEANSTMASERDIQSCSPTSSASSRRTRTRVTRVARFFSRRRM</sequence>
<dbReference type="InterPro" id="IPR013922">
    <property type="entry name" value="Cyclin_PHO80-like"/>
</dbReference>
<dbReference type="EMBL" id="CAMXCT030003087">
    <property type="protein sequence ID" value="CAL4789638.1"/>
    <property type="molecule type" value="Genomic_DNA"/>
</dbReference>
<accession>A0A9P1D5F1</accession>
<proteinExistence type="predicted"/>
<dbReference type="InterPro" id="IPR006671">
    <property type="entry name" value="Cyclin_N"/>
</dbReference>
<dbReference type="Pfam" id="PF00134">
    <property type="entry name" value="Cyclin_N"/>
    <property type="match status" value="1"/>
</dbReference>
<dbReference type="InterPro" id="IPR036915">
    <property type="entry name" value="Cyclin-like_sf"/>
</dbReference>
<dbReference type="EMBL" id="CAMXCT020003087">
    <property type="protein sequence ID" value="CAL1155701.1"/>
    <property type="molecule type" value="Genomic_DNA"/>
</dbReference>
<feature type="region of interest" description="Disordered" evidence="1">
    <location>
        <begin position="268"/>
        <end position="292"/>
    </location>
</feature>
<dbReference type="Proteomes" id="UP001152797">
    <property type="component" value="Unassembled WGS sequence"/>
</dbReference>
<reference evidence="4 5" key="2">
    <citation type="submission" date="2024-05" db="EMBL/GenBank/DDBJ databases">
        <authorList>
            <person name="Chen Y."/>
            <person name="Shah S."/>
            <person name="Dougan E. K."/>
            <person name="Thang M."/>
            <person name="Chan C."/>
        </authorList>
    </citation>
    <scope>NUCLEOTIDE SEQUENCE [LARGE SCALE GENOMIC DNA]</scope>
</reference>
<gene>
    <name evidence="3" type="ORF">C1SCF055_LOCUS28290</name>
</gene>
<evidence type="ECO:0000256" key="1">
    <source>
        <dbReference type="SAM" id="MobiDB-lite"/>
    </source>
</evidence>
<evidence type="ECO:0000259" key="2">
    <source>
        <dbReference type="Pfam" id="PF00134"/>
    </source>
</evidence>
<organism evidence="3">
    <name type="scientific">Cladocopium goreaui</name>
    <dbReference type="NCBI Taxonomy" id="2562237"/>
    <lineage>
        <taxon>Eukaryota</taxon>
        <taxon>Sar</taxon>
        <taxon>Alveolata</taxon>
        <taxon>Dinophyceae</taxon>
        <taxon>Suessiales</taxon>
        <taxon>Symbiodiniaceae</taxon>
        <taxon>Cladocopium</taxon>
    </lineage>
</organism>
<feature type="compositionally biased region" description="Polar residues" evidence="1">
    <location>
        <begin position="268"/>
        <end position="282"/>
    </location>
</feature>
<evidence type="ECO:0000313" key="3">
    <source>
        <dbReference type="EMBL" id="CAI4002326.1"/>
    </source>
</evidence>